<proteinExistence type="predicted"/>
<dbReference type="RefSeq" id="WP_113618756.1">
    <property type="nucleotide sequence ID" value="NZ_QFFJ01000002.1"/>
</dbReference>
<gene>
    <name evidence="2" type="ORF">DF182_26395</name>
</gene>
<organism evidence="2 3">
    <name type="scientific">Chitinophaga flava</name>
    <dbReference type="NCBI Taxonomy" id="2259036"/>
    <lineage>
        <taxon>Bacteria</taxon>
        <taxon>Pseudomonadati</taxon>
        <taxon>Bacteroidota</taxon>
        <taxon>Chitinophagia</taxon>
        <taxon>Chitinophagales</taxon>
        <taxon>Chitinophagaceae</taxon>
        <taxon>Chitinophaga</taxon>
    </lineage>
</organism>
<dbReference type="AlphaFoldDB" id="A0A365XUF5"/>
<dbReference type="InterPro" id="IPR011047">
    <property type="entry name" value="Quinoprotein_ADH-like_sf"/>
</dbReference>
<dbReference type="PROSITE" id="PS51257">
    <property type="entry name" value="PROKAR_LIPOPROTEIN"/>
    <property type="match status" value="1"/>
</dbReference>
<feature type="chain" id="PRO_5017073779" description="Aryl sulfotransferase" evidence="1">
    <location>
        <begin position="18"/>
        <end position="376"/>
    </location>
</feature>
<accession>A0A365XUF5</accession>
<dbReference type="PANTHER" id="PTHR35340:SF5">
    <property type="entry name" value="ASST-DOMAIN-CONTAINING PROTEIN"/>
    <property type="match status" value="1"/>
</dbReference>
<dbReference type="OrthoDB" id="304912at2"/>
<evidence type="ECO:0000256" key="1">
    <source>
        <dbReference type="SAM" id="SignalP"/>
    </source>
</evidence>
<dbReference type="Pfam" id="PF05935">
    <property type="entry name" value="Arylsulfotrans"/>
    <property type="match status" value="1"/>
</dbReference>
<feature type="signal peptide" evidence="1">
    <location>
        <begin position="1"/>
        <end position="17"/>
    </location>
</feature>
<dbReference type="InterPro" id="IPR010262">
    <property type="entry name" value="Arylsulfotransferase_bact"/>
</dbReference>
<dbReference type="Gene3D" id="2.130.10.10">
    <property type="entry name" value="YVTN repeat-like/Quinoprotein amine dehydrogenase"/>
    <property type="match status" value="1"/>
</dbReference>
<sequence length="376" mass="42214">MQRLLLFLLLIVSGCTAHTIQIKMDVPPALQDQLKASNQAGELPASFRNGYLLLNQRDEPGMIYLVNSDGKIVWYHQVKGTGFKTAHFTAQQTILCILGGKEYPTSYGNEILEIGLRGDTLLHLQKGQQDFTSDVHHEVLRTAGGNIVALTSVEKIMDLSLQGGSEQDTVKSDGIVVMDRQGHQLWQWTVFDELEPTADTAILRTRRDWMHANSLSFDKDSNYLISFYNNGQIWKLNASTGKVMWKFGKGGDFTIPATAAFDMGHAVHVNSENDLMLFDNGPSHQQSQALAFRLNDSSRQASVTMQAVLPAYLFNERMGSAYLVDHDHVLHCCSRRNTVILTDRKGQPLWTLRCTFIPYRAEFISASALLPYTFRN</sequence>
<evidence type="ECO:0000313" key="2">
    <source>
        <dbReference type="EMBL" id="RBL90006.1"/>
    </source>
</evidence>
<evidence type="ECO:0008006" key="4">
    <source>
        <dbReference type="Google" id="ProtNLM"/>
    </source>
</evidence>
<dbReference type="GO" id="GO:0004062">
    <property type="term" value="F:aryl sulfotransferase activity"/>
    <property type="evidence" value="ECO:0007669"/>
    <property type="project" value="InterPro"/>
</dbReference>
<comment type="caution">
    <text evidence="2">The sequence shown here is derived from an EMBL/GenBank/DDBJ whole genome shotgun (WGS) entry which is preliminary data.</text>
</comment>
<protein>
    <recommendedName>
        <fullName evidence="4">Aryl sulfotransferase</fullName>
    </recommendedName>
</protein>
<dbReference type="InterPro" id="IPR015943">
    <property type="entry name" value="WD40/YVTN_repeat-like_dom_sf"/>
</dbReference>
<dbReference type="EMBL" id="QFFJ01000002">
    <property type="protein sequence ID" value="RBL90006.1"/>
    <property type="molecule type" value="Genomic_DNA"/>
</dbReference>
<evidence type="ECO:0000313" key="3">
    <source>
        <dbReference type="Proteomes" id="UP000253410"/>
    </source>
</evidence>
<dbReference type="SUPFAM" id="SSF50998">
    <property type="entry name" value="Quinoprotein alcohol dehydrogenase-like"/>
    <property type="match status" value="1"/>
</dbReference>
<dbReference type="Proteomes" id="UP000253410">
    <property type="component" value="Unassembled WGS sequence"/>
</dbReference>
<keyword evidence="1" id="KW-0732">Signal</keyword>
<dbReference type="InterPro" id="IPR053143">
    <property type="entry name" value="Arylsulfate_ST"/>
</dbReference>
<name>A0A365XUF5_9BACT</name>
<dbReference type="PANTHER" id="PTHR35340">
    <property type="entry name" value="PQQ ENZYME REPEAT PROTEIN-RELATED"/>
    <property type="match status" value="1"/>
</dbReference>
<keyword evidence="3" id="KW-1185">Reference proteome</keyword>
<reference evidence="2 3" key="1">
    <citation type="submission" date="2018-05" db="EMBL/GenBank/DDBJ databases">
        <title>Chitinophaga sp. K3CV102501T nov., isolated from isolated from a monsoon evergreen broad-leaved forest soil.</title>
        <authorList>
            <person name="Lv Y."/>
        </authorList>
    </citation>
    <scope>NUCLEOTIDE SEQUENCE [LARGE SCALE GENOMIC DNA]</scope>
    <source>
        <strain evidence="2 3">GDMCC 1.1325</strain>
    </source>
</reference>